<protein>
    <submittedName>
        <fullName evidence="1">Uncharacterized protein</fullName>
    </submittedName>
</protein>
<reference evidence="1" key="3">
    <citation type="submission" date="2025-09" db="UniProtKB">
        <authorList>
            <consortium name="Ensembl"/>
        </authorList>
    </citation>
    <scope>IDENTIFICATION</scope>
</reference>
<reference evidence="2" key="1">
    <citation type="submission" date="2020-03" db="EMBL/GenBank/DDBJ databases">
        <title>Evolution of repeat sequences and sex chromosomes of tilapia species revealed by chromosome-level genomes.</title>
        <authorList>
            <person name="Xu L."/>
            <person name="Tao W."/>
            <person name="Wang D."/>
            <person name="Zhou Q."/>
        </authorList>
    </citation>
    <scope>NUCLEOTIDE SEQUENCE [LARGE SCALE GENOMIC DNA]</scope>
    <source>
        <strain evidence="2">Israel</strain>
    </source>
</reference>
<dbReference type="Gene3D" id="1.10.10.10">
    <property type="entry name" value="Winged helix-like DNA-binding domain superfamily/Winged helix DNA-binding domain"/>
    <property type="match status" value="1"/>
</dbReference>
<dbReference type="Ensembl" id="ENSOABT00000069726.1">
    <property type="protein sequence ID" value="ENSOABP00000061844.1"/>
    <property type="gene ID" value="ENSOABG00000025953.1"/>
</dbReference>
<evidence type="ECO:0000313" key="2">
    <source>
        <dbReference type="Proteomes" id="UP000472276"/>
    </source>
</evidence>
<dbReference type="InterPro" id="IPR036388">
    <property type="entry name" value="WH-like_DNA-bd_sf"/>
</dbReference>
<reference evidence="1" key="2">
    <citation type="submission" date="2025-08" db="UniProtKB">
        <authorList>
            <consortium name="Ensembl"/>
        </authorList>
    </citation>
    <scope>IDENTIFICATION</scope>
</reference>
<sequence>MLTLLDAIDKVCFKSFCETIKCKSLIWPLSIIAQWHLVLGYKEKNLHNLGSSLGGISKQLQIPRSVQTTVRKFKLFGCVTTLARFGRRPKLSPSDERKLLGTTKAQACHELEIGTKQEKKKFYVL</sequence>
<proteinExistence type="predicted"/>
<organism evidence="1 2">
    <name type="scientific">Oreochromis aureus</name>
    <name type="common">Israeli tilapia</name>
    <name type="synonym">Chromis aureus</name>
    <dbReference type="NCBI Taxonomy" id="47969"/>
    <lineage>
        <taxon>Eukaryota</taxon>
        <taxon>Metazoa</taxon>
        <taxon>Chordata</taxon>
        <taxon>Craniata</taxon>
        <taxon>Vertebrata</taxon>
        <taxon>Euteleostomi</taxon>
        <taxon>Actinopterygii</taxon>
        <taxon>Neopterygii</taxon>
        <taxon>Teleostei</taxon>
        <taxon>Neoteleostei</taxon>
        <taxon>Acanthomorphata</taxon>
        <taxon>Ovalentaria</taxon>
        <taxon>Cichlomorphae</taxon>
        <taxon>Cichliformes</taxon>
        <taxon>Cichlidae</taxon>
        <taxon>African cichlids</taxon>
        <taxon>Pseudocrenilabrinae</taxon>
        <taxon>Oreochromini</taxon>
        <taxon>Oreochromis</taxon>
    </lineage>
</organism>
<dbReference type="AlphaFoldDB" id="A0AAZ1X2E5"/>
<accession>A0AAZ1X2E5</accession>
<evidence type="ECO:0000313" key="1">
    <source>
        <dbReference type="Ensembl" id="ENSOABP00000061844.1"/>
    </source>
</evidence>
<keyword evidence="2" id="KW-1185">Reference proteome</keyword>
<dbReference type="Proteomes" id="UP000472276">
    <property type="component" value="Unassembled WGS sequence"/>
</dbReference>
<name>A0AAZ1X2E5_OREAU</name>